<feature type="signal peptide" evidence="2">
    <location>
        <begin position="1"/>
        <end position="16"/>
    </location>
</feature>
<reference evidence="3" key="1">
    <citation type="journal article" date="2023" name="Science">
        <title>Genome structures resolve the early diversification of teleost fishes.</title>
        <authorList>
            <person name="Parey E."/>
            <person name="Louis A."/>
            <person name="Montfort J."/>
            <person name="Bouchez O."/>
            <person name="Roques C."/>
            <person name="Iampietro C."/>
            <person name="Lluch J."/>
            <person name="Castinel A."/>
            <person name="Donnadieu C."/>
            <person name="Desvignes T."/>
            <person name="Floi Bucao C."/>
            <person name="Jouanno E."/>
            <person name="Wen M."/>
            <person name="Mejri S."/>
            <person name="Dirks R."/>
            <person name="Jansen H."/>
            <person name="Henkel C."/>
            <person name="Chen W.J."/>
            <person name="Zahm M."/>
            <person name="Cabau C."/>
            <person name="Klopp C."/>
            <person name="Thompson A.W."/>
            <person name="Robinson-Rechavi M."/>
            <person name="Braasch I."/>
            <person name="Lecointre G."/>
            <person name="Bobe J."/>
            <person name="Postlethwait J.H."/>
            <person name="Berthelot C."/>
            <person name="Roest Crollius H."/>
            <person name="Guiguen Y."/>
        </authorList>
    </citation>
    <scope>NUCLEOTIDE SEQUENCE</scope>
    <source>
        <strain evidence="3">WJC10195</strain>
    </source>
</reference>
<evidence type="ECO:0000313" key="3">
    <source>
        <dbReference type="EMBL" id="KAJ8369645.1"/>
    </source>
</evidence>
<comment type="caution">
    <text evidence="3">The sequence shown here is derived from an EMBL/GenBank/DDBJ whole genome shotgun (WGS) entry which is preliminary data.</text>
</comment>
<feature type="chain" id="PRO_5040444862" evidence="2">
    <location>
        <begin position="17"/>
        <end position="119"/>
    </location>
</feature>
<evidence type="ECO:0000256" key="1">
    <source>
        <dbReference type="SAM" id="MobiDB-lite"/>
    </source>
</evidence>
<dbReference type="AlphaFoldDB" id="A0A9Q1J4W1"/>
<gene>
    <name evidence="3" type="ORF">SKAU_G00096730</name>
</gene>
<dbReference type="Proteomes" id="UP001152622">
    <property type="component" value="Chromosome 3"/>
</dbReference>
<keyword evidence="4" id="KW-1185">Reference proteome</keyword>
<organism evidence="3 4">
    <name type="scientific">Synaphobranchus kaupii</name>
    <name type="common">Kaup's arrowtooth eel</name>
    <dbReference type="NCBI Taxonomy" id="118154"/>
    <lineage>
        <taxon>Eukaryota</taxon>
        <taxon>Metazoa</taxon>
        <taxon>Chordata</taxon>
        <taxon>Craniata</taxon>
        <taxon>Vertebrata</taxon>
        <taxon>Euteleostomi</taxon>
        <taxon>Actinopterygii</taxon>
        <taxon>Neopterygii</taxon>
        <taxon>Teleostei</taxon>
        <taxon>Anguilliformes</taxon>
        <taxon>Synaphobranchidae</taxon>
        <taxon>Synaphobranchus</taxon>
    </lineage>
</organism>
<accession>A0A9Q1J4W1</accession>
<proteinExistence type="predicted"/>
<sequence length="119" mass="12599">MSSLIIILIDSDLVFCCGFAAKAEKPAPLAGLPEAHEQLNTSAFLNKGGSHLCVLSTQTAFAMFVRPQHKERFLGMLTDLAGGGTAEDPHAHLETPGSNATPARGQSKISAFFSSSQRK</sequence>
<feature type="region of interest" description="Disordered" evidence="1">
    <location>
        <begin position="85"/>
        <end position="106"/>
    </location>
</feature>
<evidence type="ECO:0000256" key="2">
    <source>
        <dbReference type="SAM" id="SignalP"/>
    </source>
</evidence>
<protein>
    <submittedName>
        <fullName evidence="3">Uncharacterized protein</fullName>
    </submittedName>
</protein>
<keyword evidence="2" id="KW-0732">Signal</keyword>
<evidence type="ECO:0000313" key="4">
    <source>
        <dbReference type="Proteomes" id="UP001152622"/>
    </source>
</evidence>
<name>A0A9Q1J4W1_SYNKA</name>
<dbReference type="EMBL" id="JAINUF010000003">
    <property type="protein sequence ID" value="KAJ8369645.1"/>
    <property type="molecule type" value="Genomic_DNA"/>
</dbReference>